<reference evidence="8" key="1">
    <citation type="submission" date="2018-11" db="EMBL/GenBank/DDBJ databases">
        <authorList>
            <consortium name="Pathogen Informatics"/>
        </authorList>
    </citation>
    <scope>NUCLEOTIDE SEQUENCE</scope>
</reference>
<evidence type="ECO:0000256" key="6">
    <source>
        <dbReference type="ARBA" id="ARBA00049244"/>
    </source>
</evidence>
<keyword evidence="2" id="KW-0808">Transferase</keyword>
<keyword evidence="4" id="KW-0239">DNA-directed DNA polymerase</keyword>
<accession>A0A3S5AE88</accession>
<protein>
    <recommendedName>
        <fullName evidence="1">DNA-directed DNA polymerase</fullName>
        <ecNumber evidence="1">2.7.7.7</ecNumber>
    </recommendedName>
</protein>
<evidence type="ECO:0000256" key="1">
    <source>
        <dbReference type="ARBA" id="ARBA00012417"/>
    </source>
</evidence>
<dbReference type="GO" id="GO:0003677">
    <property type="term" value="F:DNA binding"/>
    <property type="evidence" value="ECO:0007669"/>
    <property type="project" value="UniProtKB-KW"/>
</dbReference>
<dbReference type="GO" id="GO:0006297">
    <property type="term" value="P:nucleotide-excision repair, DNA gap filling"/>
    <property type="evidence" value="ECO:0007669"/>
    <property type="project" value="TreeGrafter"/>
</dbReference>
<dbReference type="PANTHER" id="PTHR10322:SF23">
    <property type="entry name" value="DNA POLYMERASE DELTA CATALYTIC SUBUNIT"/>
    <property type="match status" value="1"/>
</dbReference>
<evidence type="ECO:0000256" key="2">
    <source>
        <dbReference type="ARBA" id="ARBA00022679"/>
    </source>
</evidence>
<dbReference type="GO" id="GO:0008296">
    <property type="term" value="F:3'-5'-DNA exonuclease activity"/>
    <property type="evidence" value="ECO:0007669"/>
    <property type="project" value="TreeGrafter"/>
</dbReference>
<dbReference type="Proteomes" id="UP000784294">
    <property type="component" value="Unassembled WGS sequence"/>
</dbReference>
<dbReference type="OrthoDB" id="2414538at2759"/>
<dbReference type="InterPro" id="IPR043502">
    <property type="entry name" value="DNA/RNA_pol_sf"/>
</dbReference>
<sequence>MLRKAKDQNLLIPTQHVEAGDEFTGATVIEPCKGFYNEPIATLDFASLYPSVMIAHNLCYTSLLPAASGQAGGIQAQVERFNLSEDDFIRTPTGAYFVRKSRREGLLPEILEQLLAARKR</sequence>
<evidence type="ECO:0000256" key="3">
    <source>
        <dbReference type="ARBA" id="ARBA00022695"/>
    </source>
</evidence>
<dbReference type="GO" id="GO:0000166">
    <property type="term" value="F:nucleotide binding"/>
    <property type="evidence" value="ECO:0007669"/>
    <property type="project" value="InterPro"/>
</dbReference>
<dbReference type="GO" id="GO:0043625">
    <property type="term" value="C:delta DNA polymerase complex"/>
    <property type="evidence" value="ECO:0007669"/>
    <property type="project" value="TreeGrafter"/>
</dbReference>
<evidence type="ECO:0000313" key="8">
    <source>
        <dbReference type="EMBL" id="VEL27015.1"/>
    </source>
</evidence>
<keyword evidence="5" id="KW-0238">DNA-binding</keyword>
<dbReference type="GO" id="GO:0045004">
    <property type="term" value="P:DNA replication proofreading"/>
    <property type="evidence" value="ECO:0007669"/>
    <property type="project" value="TreeGrafter"/>
</dbReference>
<name>A0A3S5AE88_9PLAT</name>
<dbReference type="EMBL" id="CAAALY010084276">
    <property type="protein sequence ID" value="VEL27015.1"/>
    <property type="molecule type" value="Genomic_DNA"/>
</dbReference>
<evidence type="ECO:0000259" key="7">
    <source>
        <dbReference type="Pfam" id="PF00136"/>
    </source>
</evidence>
<dbReference type="GO" id="GO:0003887">
    <property type="term" value="F:DNA-directed DNA polymerase activity"/>
    <property type="evidence" value="ECO:0007669"/>
    <property type="project" value="UniProtKB-KW"/>
</dbReference>
<dbReference type="AlphaFoldDB" id="A0A3S5AE88"/>
<comment type="catalytic activity">
    <reaction evidence="6">
        <text>DNA(n) + a 2'-deoxyribonucleoside 5'-triphosphate = DNA(n+1) + diphosphate</text>
        <dbReference type="Rhea" id="RHEA:22508"/>
        <dbReference type="Rhea" id="RHEA-COMP:17339"/>
        <dbReference type="Rhea" id="RHEA-COMP:17340"/>
        <dbReference type="ChEBI" id="CHEBI:33019"/>
        <dbReference type="ChEBI" id="CHEBI:61560"/>
        <dbReference type="ChEBI" id="CHEBI:173112"/>
        <dbReference type="EC" id="2.7.7.7"/>
    </reaction>
</comment>
<dbReference type="Gene3D" id="3.90.1600.10">
    <property type="entry name" value="Palm domain of DNA polymerase"/>
    <property type="match status" value="1"/>
</dbReference>
<evidence type="ECO:0000256" key="5">
    <source>
        <dbReference type="ARBA" id="ARBA00023125"/>
    </source>
</evidence>
<dbReference type="InterPro" id="IPR023211">
    <property type="entry name" value="DNA_pol_palm_dom_sf"/>
</dbReference>
<dbReference type="EC" id="2.7.7.7" evidence="1"/>
<keyword evidence="9" id="KW-1185">Reference proteome</keyword>
<organism evidence="8 9">
    <name type="scientific">Protopolystoma xenopodis</name>
    <dbReference type="NCBI Taxonomy" id="117903"/>
    <lineage>
        <taxon>Eukaryota</taxon>
        <taxon>Metazoa</taxon>
        <taxon>Spiralia</taxon>
        <taxon>Lophotrochozoa</taxon>
        <taxon>Platyhelminthes</taxon>
        <taxon>Monogenea</taxon>
        <taxon>Polyopisthocotylea</taxon>
        <taxon>Polystomatidea</taxon>
        <taxon>Polystomatidae</taxon>
        <taxon>Protopolystoma</taxon>
    </lineage>
</organism>
<feature type="domain" description="DNA-directed DNA polymerase family B multifunctional" evidence="7">
    <location>
        <begin position="1"/>
        <end position="120"/>
    </location>
</feature>
<evidence type="ECO:0000313" key="9">
    <source>
        <dbReference type="Proteomes" id="UP000784294"/>
    </source>
</evidence>
<gene>
    <name evidence="8" type="ORF">PXEA_LOCUS20455</name>
</gene>
<dbReference type="SUPFAM" id="SSF56672">
    <property type="entry name" value="DNA/RNA polymerases"/>
    <property type="match status" value="1"/>
</dbReference>
<evidence type="ECO:0000256" key="4">
    <source>
        <dbReference type="ARBA" id="ARBA00022932"/>
    </source>
</evidence>
<dbReference type="Pfam" id="PF00136">
    <property type="entry name" value="DNA_pol_B"/>
    <property type="match status" value="1"/>
</dbReference>
<dbReference type="PANTHER" id="PTHR10322">
    <property type="entry name" value="DNA POLYMERASE CATALYTIC SUBUNIT"/>
    <property type="match status" value="1"/>
</dbReference>
<proteinExistence type="predicted"/>
<dbReference type="InterPro" id="IPR006134">
    <property type="entry name" value="DNA-dir_DNA_pol_B_multi_dom"/>
</dbReference>
<dbReference type="GO" id="GO:0006287">
    <property type="term" value="P:base-excision repair, gap-filling"/>
    <property type="evidence" value="ECO:0007669"/>
    <property type="project" value="TreeGrafter"/>
</dbReference>
<dbReference type="InterPro" id="IPR050240">
    <property type="entry name" value="DNA_pol_type-B"/>
</dbReference>
<keyword evidence="3" id="KW-0548">Nucleotidyltransferase</keyword>
<comment type="caution">
    <text evidence="8">The sequence shown here is derived from an EMBL/GenBank/DDBJ whole genome shotgun (WGS) entry which is preliminary data.</text>
</comment>